<protein>
    <submittedName>
        <fullName evidence="1">Uncharacterized protein</fullName>
    </submittedName>
</protein>
<accession>A0AAN9XIX8</accession>
<organism evidence="1 2">
    <name type="scientific">Psophocarpus tetragonolobus</name>
    <name type="common">Winged bean</name>
    <name type="synonym">Dolichos tetragonolobus</name>
    <dbReference type="NCBI Taxonomy" id="3891"/>
    <lineage>
        <taxon>Eukaryota</taxon>
        <taxon>Viridiplantae</taxon>
        <taxon>Streptophyta</taxon>
        <taxon>Embryophyta</taxon>
        <taxon>Tracheophyta</taxon>
        <taxon>Spermatophyta</taxon>
        <taxon>Magnoliopsida</taxon>
        <taxon>eudicotyledons</taxon>
        <taxon>Gunneridae</taxon>
        <taxon>Pentapetalae</taxon>
        <taxon>rosids</taxon>
        <taxon>fabids</taxon>
        <taxon>Fabales</taxon>
        <taxon>Fabaceae</taxon>
        <taxon>Papilionoideae</taxon>
        <taxon>50 kb inversion clade</taxon>
        <taxon>NPAAA clade</taxon>
        <taxon>indigoferoid/millettioid clade</taxon>
        <taxon>Phaseoleae</taxon>
        <taxon>Psophocarpus</taxon>
    </lineage>
</organism>
<keyword evidence="2" id="KW-1185">Reference proteome</keyword>
<dbReference type="Proteomes" id="UP001386955">
    <property type="component" value="Unassembled WGS sequence"/>
</dbReference>
<reference evidence="1 2" key="1">
    <citation type="submission" date="2024-01" db="EMBL/GenBank/DDBJ databases">
        <title>The genomes of 5 underutilized Papilionoideae crops provide insights into root nodulation and disease resistanc.</title>
        <authorList>
            <person name="Jiang F."/>
        </authorList>
    </citation>
    <scope>NUCLEOTIDE SEQUENCE [LARGE SCALE GENOMIC DNA]</scope>
    <source>
        <strain evidence="1">DUOXIRENSHENG_FW03</strain>
        <tissue evidence="1">Leaves</tissue>
    </source>
</reference>
<comment type="caution">
    <text evidence="1">The sequence shown here is derived from an EMBL/GenBank/DDBJ whole genome shotgun (WGS) entry which is preliminary data.</text>
</comment>
<dbReference type="EMBL" id="JAYMYS010000005">
    <property type="protein sequence ID" value="KAK7393804.1"/>
    <property type="molecule type" value="Genomic_DNA"/>
</dbReference>
<name>A0AAN9XIX8_PSOTE</name>
<proteinExistence type="predicted"/>
<gene>
    <name evidence="1" type="ORF">VNO78_22368</name>
</gene>
<evidence type="ECO:0000313" key="2">
    <source>
        <dbReference type="Proteomes" id="UP001386955"/>
    </source>
</evidence>
<sequence length="195" mass="21553">MTGSEQRGDRWQAGVVVAFQIGVDHHELLGSDELDQEVNPNDGYNDREQQLQEPIQISRYSMQRQARGQPPLWRCVWQTSFSGPVLVCEEGKELVLGGRGGSRSLSAVPYRGNTSQGSTDVFLQRYIAMAMIVLSRISKLPLTLMILAWGFEGLKLCPTQLDPNTYATIQGIATPQLPRLSSCTISESEASLLTL</sequence>
<evidence type="ECO:0000313" key="1">
    <source>
        <dbReference type="EMBL" id="KAK7393804.1"/>
    </source>
</evidence>
<dbReference type="AlphaFoldDB" id="A0AAN9XIX8"/>